<comment type="subcellular location">
    <subcellularLocation>
        <location evidence="2">Secreted</location>
    </subcellularLocation>
</comment>
<dbReference type="GO" id="GO:0005576">
    <property type="term" value="C:extracellular region"/>
    <property type="evidence" value="ECO:0007669"/>
    <property type="project" value="UniProtKB-SubCell"/>
</dbReference>
<keyword evidence="8" id="KW-1015">Disulfide bond</keyword>
<evidence type="ECO:0000256" key="7">
    <source>
        <dbReference type="ARBA" id="ARBA00022729"/>
    </source>
</evidence>
<dbReference type="PROSITE" id="PS50292">
    <property type="entry name" value="PEROXIDASE_3"/>
    <property type="match status" value="2"/>
</dbReference>
<keyword evidence="7" id="KW-0732">Signal</keyword>
<dbReference type="CDD" id="cd09823">
    <property type="entry name" value="peroxinectin_like"/>
    <property type="match status" value="2"/>
</dbReference>
<dbReference type="GO" id="GO:0006979">
    <property type="term" value="P:response to oxidative stress"/>
    <property type="evidence" value="ECO:0007669"/>
    <property type="project" value="InterPro"/>
</dbReference>
<dbReference type="OrthoDB" id="823504at2759"/>
<dbReference type="PRINTS" id="PR00457">
    <property type="entry name" value="ANPEROXIDASE"/>
</dbReference>
<gene>
    <name evidence="9" type="primary">pxt_0</name>
    <name evidence="9" type="ORF">Anas_03208</name>
</gene>
<evidence type="ECO:0000256" key="5">
    <source>
        <dbReference type="ARBA" id="ARBA00022559"/>
    </source>
</evidence>
<keyword evidence="4" id="KW-0964">Secreted</keyword>
<evidence type="ECO:0000256" key="4">
    <source>
        <dbReference type="ARBA" id="ARBA00022525"/>
    </source>
</evidence>
<dbReference type="SUPFAM" id="SSF48113">
    <property type="entry name" value="Heme-dependent peroxidases"/>
    <property type="match status" value="2"/>
</dbReference>
<comment type="caution">
    <text evidence="9">The sequence shown here is derived from an EMBL/GenBank/DDBJ whole genome shotgun (WGS) entry which is preliminary data.</text>
</comment>
<evidence type="ECO:0000256" key="8">
    <source>
        <dbReference type="ARBA" id="ARBA00023157"/>
    </source>
</evidence>
<dbReference type="Gene3D" id="1.10.640.10">
    <property type="entry name" value="Haem peroxidase domain superfamily, animal type"/>
    <property type="match status" value="2"/>
</dbReference>
<dbReference type="PANTHER" id="PTHR11475">
    <property type="entry name" value="OXIDASE/PEROXIDASE"/>
    <property type="match status" value="1"/>
</dbReference>
<reference evidence="9 10" key="1">
    <citation type="journal article" date="2019" name="PLoS Biol.">
        <title>Sex chromosomes control vertical transmission of feminizing Wolbachia symbionts in an isopod.</title>
        <authorList>
            <person name="Becking T."/>
            <person name="Chebbi M.A."/>
            <person name="Giraud I."/>
            <person name="Moumen B."/>
            <person name="Laverre T."/>
            <person name="Caubet Y."/>
            <person name="Peccoud J."/>
            <person name="Gilbert C."/>
            <person name="Cordaux R."/>
        </authorList>
    </citation>
    <scope>NUCLEOTIDE SEQUENCE [LARGE SCALE GENOMIC DNA]</scope>
    <source>
        <strain evidence="9">ANa2</strain>
        <tissue evidence="9">Whole body excluding digestive tract and cuticle</tissue>
    </source>
</reference>
<keyword evidence="5 9" id="KW-0575">Peroxidase</keyword>
<proteinExistence type="predicted"/>
<evidence type="ECO:0000256" key="1">
    <source>
        <dbReference type="ARBA" id="ARBA00000189"/>
    </source>
</evidence>
<organism evidence="9 10">
    <name type="scientific">Armadillidium nasatum</name>
    <dbReference type="NCBI Taxonomy" id="96803"/>
    <lineage>
        <taxon>Eukaryota</taxon>
        <taxon>Metazoa</taxon>
        <taxon>Ecdysozoa</taxon>
        <taxon>Arthropoda</taxon>
        <taxon>Crustacea</taxon>
        <taxon>Multicrustacea</taxon>
        <taxon>Malacostraca</taxon>
        <taxon>Eumalacostraca</taxon>
        <taxon>Peracarida</taxon>
        <taxon>Isopoda</taxon>
        <taxon>Oniscidea</taxon>
        <taxon>Crinocheta</taxon>
        <taxon>Armadillidiidae</taxon>
        <taxon>Armadillidium</taxon>
    </lineage>
</organism>
<accession>A0A5N5SV81</accession>
<dbReference type="FunFam" id="1.10.640.10:FF:000003">
    <property type="entry name" value="chorion peroxidase"/>
    <property type="match status" value="1"/>
</dbReference>
<evidence type="ECO:0000256" key="2">
    <source>
        <dbReference type="ARBA" id="ARBA00004613"/>
    </source>
</evidence>
<evidence type="ECO:0000313" key="9">
    <source>
        <dbReference type="EMBL" id="KAB7498126.1"/>
    </source>
</evidence>
<dbReference type="Proteomes" id="UP000326759">
    <property type="component" value="Unassembled WGS sequence"/>
</dbReference>
<sequence length="1491" mass="169221">MCLKFTTRSRGLSYEEKGRKKSIFYSYKYHLIKVKYCLIYDKLEARLNPGTPAWFMAASHKTKVVAKNISKIALIAEEATKYMAQQFLPANYGDGVSVPRQSVSGEFLPSARAVSLTVHRDKDTPHKHMTALTAVFGEFLFHDLTHTPQMAGYIGQRLKCCGINFEDFHPECYPIRLPDNDPVYSRIQEKCQDYVRSGVAPRTGCTLGTREQINQVTSYIDGSVLYGSSKEESDSLRAKKKGLLLGQRGPSGTYILADAEPENQIDCKSSSPRYKCFKSGDVRVNENIGLASMHQLFAREHNRIATVLGQLNTHWNDEQIFQETRRIVGAELQHITYSEFLPAILGQGIVEKYGLSPQQSGFFTGYDININAGIANSVATAALHFVASMIPNTVEYYSKGVKTGEKPITEMFYSPFDLYENGKFDQILEGMIRSHAQNEDTSIVESVTNRMFQDSKSKIGLDLAAQVIQQGRDHGIASYNRWRTFCGLTKAVSFADLSDVMSQDNIKHLTSVFKDVDDIDLFTGGLAEKPNRGALVGPTFGCLIGRQFHYLRRGDRYWYENDIPPSAFTKEQLYEIRKVSLARILCENSDKLELVQPKVMLEADPFLNADMACLGKNIKSLDLKKWKTASPNFVVPDEMLQESIERAKRDIGSLRTSEWNLWEKSHGQSFRRQDRLKREARKTKFSPKIPPKIHPKTDDPIRLLIDRSDHSISPRVLREAELILHDSFSIGMEAWKFMRKHEQDMWNRQQTADPKGALGSAYAFNKPKRQSVEISNTSFILQFASARFVNNYLAGMEKARKVRNTNGHLKDIESGSISPNNINELMEVLPNIDVTDIMEIPNVFECDDQTLPCDHTSRFRTATGWCNNLNFPQYGKSFRANARLLSPAYDDGLSKPRTMSITGVPLPSPRLVSTNMHSDVSAPHVRYSLMVMQWGQIIDHDAIFTPVNKGFQDSILDCRRCDSPQTVHPECFPITIPKNDPHFPPVNVSSGKPFCLPLTRSMPGQLTLDFAFALNFDGKLKWTDNPLIRGKEFLPMSEKNHECKSPSGRCFTGGDTRAPEQPALTALHTLFLREHNRIVLELKKHNPHWTDEQLFQQGRRIVTALNQHITYNEWMPRVLGWNAINLYELNLVPEGYYDGYDKYCNPTVLNEFGIAFRFGHTLLKPTFERMDGRFAKKDPPVKLSTHFFNTDLLFQPGMIDEMMRGLTTVAIETFDQFLTSEVTNHLFEVKEKPFSGMDLASLNIQRGRDHGLQPYNEYRTLCNLTRALTFDDISREVSPVIIERLKRTYSHVDDIDLFTGGLIETPLHGGLVGPTFGCIMGIQFRNLRKCDRFWYENSDPLVRFTEAQLSEIRKVTLSNMLCDNCESVQSTQRSAFDLPDPFLNPRVGCKDLPHLNLELWKERVSCNIGKTDIDIGAADRISPCVMCTCTKEGPVCQSLKIDNCFHLAQSYTPEAILNDHVCKVQCAFAFRAFPKVGEQRNTNNNNNIIGN</sequence>
<dbReference type="InterPro" id="IPR010255">
    <property type="entry name" value="Haem_peroxidase_sf"/>
</dbReference>
<dbReference type="Pfam" id="PF03098">
    <property type="entry name" value="An_peroxidase"/>
    <property type="match status" value="3"/>
</dbReference>
<dbReference type="InterPro" id="IPR037120">
    <property type="entry name" value="Haem_peroxidase_sf_animal"/>
</dbReference>
<keyword evidence="5 9" id="KW-0560">Oxidoreductase</keyword>
<comment type="catalytic activity">
    <reaction evidence="1">
        <text>2 a phenolic donor + H2O2 = 2 a phenolic radical donor + 2 H2O</text>
        <dbReference type="Rhea" id="RHEA:56136"/>
        <dbReference type="ChEBI" id="CHEBI:15377"/>
        <dbReference type="ChEBI" id="CHEBI:16240"/>
        <dbReference type="ChEBI" id="CHEBI:139520"/>
        <dbReference type="ChEBI" id="CHEBI:139521"/>
        <dbReference type="EC" id="1.11.1.7"/>
    </reaction>
</comment>
<evidence type="ECO:0000256" key="6">
    <source>
        <dbReference type="ARBA" id="ARBA00022723"/>
    </source>
</evidence>
<evidence type="ECO:0000256" key="3">
    <source>
        <dbReference type="ARBA" id="ARBA00012313"/>
    </source>
</evidence>
<dbReference type="GO" id="GO:0046872">
    <property type="term" value="F:metal ion binding"/>
    <property type="evidence" value="ECO:0007669"/>
    <property type="project" value="UniProtKB-KW"/>
</dbReference>
<dbReference type="PANTHER" id="PTHR11475:SF134">
    <property type="entry name" value="LD42267P"/>
    <property type="match status" value="1"/>
</dbReference>
<dbReference type="FunFam" id="1.10.640.10:FF:000007">
    <property type="entry name" value="Peroxidase mlt-7"/>
    <property type="match status" value="1"/>
</dbReference>
<evidence type="ECO:0000313" key="10">
    <source>
        <dbReference type="Proteomes" id="UP000326759"/>
    </source>
</evidence>
<dbReference type="GO" id="GO:0140825">
    <property type="term" value="F:lactoperoxidase activity"/>
    <property type="evidence" value="ECO:0007669"/>
    <property type="project" value="UniProtKB-EC"/>
</dbReference>
<dbReference type="EMBL" id="SEYY01019563">
    <property type="protein sequence ID" value="KAB7498126.1"/>
    <property type="molecule type" value="Genomic_DNA"/>
</dbReference>
<keyword evidence="6" id="KW-0479">Metal-binding</keyword>
<name>A0A5N5SV81_9CRUS</name>
<dbReference type="GO" id="GO:0020037">
    <property type="term" value="F:heme binding"/>
    <property type="evidence" value="ECO:0007669"/>
    <property type="project" value="InterPro"/>
</dbReference>
<keyword evidence="10" id="KW-1185">Reference proteome</keyword>
<dbReference type="InterPro" id="IPR019791">
    <property type="entry name" value="Haem_peroxidase_animal"/>
</dbReference>
<dbReference type="EC" id="1.11.1.7" evidence="3"/>
<protein>
    <recommendedName>
        <fullName evidence="3">peroxidase</fullName>
        <ecNumber evidence="3">1.11.1.7</ecNumber>
    </recommendedName>
</protein>